<evidence type="ECO:0000313" key="1">
    <source>
        <dbReference type="EMBL" id="SAI84455.1"/>
    </source>
</evidence>
<dbReference type="GeneID" id="84058713"/>
<sequence>MKKRVEILIVEDYSGNPKINEQEIKKSLSHIGDDIVITRLHLPQWTENKDESDLVGVHVIVREVAET</sequence>
<name>A0A157SZF7_SACSO</name>
<dbReference type="PATRIC" id="fig|2287.9.peg.915"/>
<dbReference type="AlphaFoldDB" id="A0A157SZF7"/>
<organism evidence="1 2">
    <name type="scientific">Saccharolobus solfataricus</name>
    <name type="common">Sulfolobus solfataricus</name>
    <dbReference type="NCBI Taxonomy" id="2287"/>
    <lineage>
        <taxon>Archaea</taxon>
        <taxon>Thermoproteota</taxon>
        <taxon>Thermoprotei</taxon>
        <taxon>Sulfolobales</taxon>
        <taxon>Sulfolobaceae</taxon>
        <taxon>Saccharolobus</taxon>
    </lineage>
</organism>
<accession>A0A157SZF7</accession>
<dbReference type="OMA" id="HIPEWEN"/>
<dbReference type="EMBL" id="LT549890">
    <property type="protein sequence ID" value="SAI84455.1"/>
    <property type="molecule type" value="Genomic_DNA"/>
</dbReference>
<protein>
    <submittedName>
        <fullName evidence="1">Uncharacterized protein</fullName>
    </submittedName>
</protein>
<proteinExistence type="predicted"/>
<dbReference type="OrthoDB" id="40645at2157"/>
<gene>
    <name evidence="1" type="ORF">SSOP1_0901</name>
</gene>
<evidence type="ECO:0000313" key="2">
    <source>
        <dbReference type="Proteomes" id="UP000076770"/>
    </source>
</evidence>
<dbReference type="RefSeq" id="WP_010923144.1">
    <property type="nucleotide sequence ID" value="NZ_LT549890.1"/>
</dbReference>
<dbReference type="Proteomes" id="UP000076770">
    <property type="component" value="Chromosome i"/>
</dbReference>
<reference evidence="2" key="1">
    <citation type="submission" date="2016-04" db="EMBL/GenBank/DDBJ databases">
        <authorList>
            <person name="Shah S.A."/>
            <person name="Garrett R.A."/>
        </authorList>
    </citation>
    <scope>NUCLEOTIDE SEQUENCE [LARGE SCALE GENOMIC DNA]</scope>
    <source>
        <strain evidence="2">ATCC 35091 / DSM 1616 / JCM 8930 / NBRC 15331 / P1</strain>
    </source>
</reference>